<reference evidence="17" key="3">
    <citation type="submission" date="2025-09" db="UniProtKB">
        <authorList>
            <consortium name="Ensembl"/>
        </authorList>
    </citation>
    <scope>IDENTIFICATION</scope>
</reference>
<feature type="signal peptide" evidence="15">
    <location>
        <begin position="1"/>
        <end position="21"/>
    </location>
</feature>
<dbReference type="InterPro" id="IPR036179">
    <property type="entry name" value="Ig-like_dom_sf"/>
</dbReference>
<keyword evidence="9" id="KW-0564">Palmitate</keyword>
<reference evidence="17" key="1">
    <citation type="submission" date="2021-04" db="EMBL/GenBank/DDBJ databases">
        <authorList>
            <consortium name="Wellcome Sanger Institute Data Sharing"/>
        </authorList>
    </citation>
    <scope>NUCLEOTIDE SEQUENCE [LARGE SCALE GENOMIC DNA]</scope>
</reference>
<evidence type="ECO:0000259" key="16">
    <source>
        <dbReference type="PROSITE" id="PS50835"/>
    </source>
</evidence>
<keyword evidence="11" id="KW-0325">Glycoprotein</keyword>
<dbReference type="GO" id="GO:0005886">
    <property type="term" value="C:plasma membrane"/>
    <property type="evidence" value="ECO:0007669"/>
    <property type="project" value="UniProtKB-SubCell"/>
</dbReference>
<dbReference type="Gene3D" id="2.60.40.10">
    <property type="entry name" value="Immunoglobulins"/>
    <property type="match status" value="1"/>
</dbReference>
<evidence type="ECO:0000256" key="13">
    <source>
        <dbReference type="ARBA" id="ARBA00023319"/>
    </source>
</evidence>
<accession>A0A671UEJ2</accession>
<evidence type="ECO:0000256" key="7">
    <source>
        <dbReference type="ARBA" id="ARBA00023130"/>
    </source>
</evidence>
<dbReference type="PROSITE" id="PS50835">
    <property type="entry name" value="IG_LIKE"/>
    <property type="match status" value="1"/>
</dbReference>
<dbReference type="InterPro" id="IPR013783">
    <property type="entry name" value="Ig-like_fold"/>
</dbReference>
<proteinExistence type="predicted"/>
<evidence type="ECO:0000256" key="12">
    <source>
        <dbReference type="ARBA" id="ARBA00023288"/>
    </source>
</evidence>
<evidence type="ECO:0000313" key="17">
    <source>
        <dbReference type="Ensembl" id="ENSSAUP00010011119.1"/>
    </source>
</evidence>
<dbReference type="GeneTree" id="ENSGT00510000050969"/>
<evidence type="ECO:0000256" key="2">
    <source>
        <dbReference type="ARBA" id="ARBA00022475"/>
    </source>
</evidence>
<evidence type="ECO:0000256" key="8">
    <source>
        <dbReference type="ARBA" id="ARBA00023136"/>
    </source>
</evidence>
<keyword evidence="10" id="KW-1015">Disulfide bond</keyword>
<evidence type="ECO:0000256" key="1">
    <source>
        <dbReference type="ARBA" id="ARBA00004251"/>
    </source>
</evidence>
<keyword evidence="18" id="KW-1185">Reference proteome</keyword>
<keyword evidence="13" id="KW-0393">Immunoglobulin domain</keyword>
<dbReference type="PANTHER" id="PTHR10441">
    <property type="entry name" value="CD8 ALPHA CHAIN"/>
    <property type="match status" value="1"/>
</dbReference>
<comment type="subcellular location">
    <subcellularLocation>
        <location evidence="1">Cell membrane</location>
        <topology evidence="1">Single-pass type I membrane protein</topology>
    </subcellularLocation>
</comment>
<dbReference type="OMA" id="MIVWFRV"/>
<feature type="chain" id="PRO_5025663555" evidence="15">
    <location>
        <begin position="22"/>
        <end position="224"/>
    </location>
</feature>
<evidence type="ECO:0000256" key="11">
    <source>
        <dbReference type="ARBA" id="ARBA00023180"/>
    </source>
</evidence>
<keyword evidence="5" id="KW-0391">Immunity</keyword>
<dbReference type="CDD" id="cd00099">
    <property type="entry name" value="IgV"/>
    <property type="match status" value="1"/>
</dbReference>
<keyword evidence="4 15" id="KW-0732">Signal</keyword>
<evidence type="ECO:0000256" key="6">
    <source>
        <dbReference type="ARBA" id="ARBA00022989"/>
    </source>
</evidence>
<protein>
    <submittedName>
        <fullName evidence="17">T-cell surface glycoprotein CD8 alpha chain-like</fullName>
    </submittedName>
</protein>
<keyword evidence="2" id="KW-1003">Cell membrane</keyword>
<evidence type="ECO:0000256" key="10">
    <source>
        <dbReference type="ARBA" id="ARBA00023157"/>
    </source>
</evidence>
<keyword evidence="8 14" id="KW-0472">Membrane</keyword>
<evidence type="ECO:0000256" key="5">
    <source>
        <dbReference type="ARBA" id="ARBA00022859"/>
    </source>
</evidence>
<gene>
    <name evidence="17" type="primary">cd8a</name>
</gene>
<evidence type="ECO:0000313" key="18">
    <source>
        <dbReference type="Proteomes" id="UP000472265"/>
    </source>
</evidence>
<dbReference type="FunCoup" id="A0A671UEJ2">
    <property type="interactions" value="201"/>
</dbReference>
<feature type="domain" description="Ig-like" evidence="16">
    <location>
        <begin position="16"/>
        <end position="107"/>
    </location>
</feature>
<name>A0A671UEJ2_SPAAU</name>
<evidence type="ECO:0000256" key="3">
    <source>
        <dbReference type="ARBA" id="ARBA00022692"/>
    </source>
</evidence>
<evidence type="ECO:0000256" key="4">
    <source>
        <dbReference type="ARBA" id="ARBA00022729"/>
    </source>
</evidence>
<keyword evidence="6 14" id="KW-1133">Transmembrane helix</keyword>
<dbReference type="InterPro" id="IPR007110">
    <property type="entry name" value="Ig-like_dom"/>
</dbReference>
<evidence type="ECO:0000256" key="14">
    <source>
        <dbReference type="SAM" id="Phobius"/>
    </source>
</evidence>
<dbReference type="PANTHER" id="PTHR10441:SF2">
    <property type="entry name" value="T-CELL SURFACE GLYCOPROTEIN CD8 ALPHA CHAIN"/>
    <property type="match status" value="1"/>
</dbReference>
<dbReference type="Proteomes" id="UP000472265">
    <property type="component" value="Chromosome 6"/>
</dbReference>
<evidence type="ECO:0000256" key="15">
    <source>
        <dbReference type="SAM" id="SignalP"/>
    </source>
</evidence>
<dbReference type="SUPFAM" id="SSF48726">
    <property type="entry name" value="Immunoglobulin"/>
    <property type="match status" value="1"/>
</dbReference>
<dbReference type="GO" id="GO:0002250">
    <property type="term" value="P:adaptive immune response"/>
    <property type="evidence" value="ECO:0007669"/>
    <property type="project" value="UniProtKB-KW"/>
</dbReference>
<reference evidence="17" key="2">
    <citation type="submission" date="2025-08" db="UniProtKB">
        <authorList>
            <consortium name="Ensembl"/>
        </authorList>
    </citation>
    <scope>IDENTIFICATION</scope>
</reference>
<keyword evidence="3 14" id="KW-0812">Transmembrane</keyword>
<dbReference type="InParanoid" id="A0A671UEJ2"/>
<keyword evidence="12" id="KW-0449">Lipoprotein</keyword>
<keyword evidence="7" id="KW-1064">Adaptive immunity</keyword>
<dbReference type="Ensembl" id="ENSSAUT00010011822.1">
    <property type="protein sequence ID" value="ENSSAUP00010011119.1"/>
    <property type="gene ID" value="ENSSAUG00010005362.1"/>
</dbReference>
<dbReference type="AlphaFoldDB" id="A0A671UEJ2"/>
<organism evidence="17 18">
    <name type="scientific">Sparus aurata</name>
    <name type="common">Gilthead sea bream</name>
    <dbReference type="NCBI Taxonomy" id="8175"/>
    <lineage>
        <taxon>Eukaryota</taxon>
        <taxon>Metazoa</taxon>
        <taxon>Chordata</taxon>
        <taxon>Craniata</taxon>
        <taxon>Vertebrata</taxon>
        <taxon>Euteleostomi</taxon>
        <taxon>Actinopterygii</taxon>
        <taxon>Neopterygii</taxon>
        <taxon>Teleostei</taxon>
        <taxon>Neoteleostei</taxon>
        <taxon>Acanthomorphata</taxon>
        <taxon>Eupercaria</taxon>
        <taxon>Spariformes</taxon>
        <taxon>Sparidae</taxon>
        <taxon>Sparus</taxon>
    </lineage>
</organism>
<sequence length="224" mass="24774">MEQKWIHFLLILAFYQKITSGADEVKAVKEGDNTEIKCRPSEPGSMIIWFRVRDKSGMEFIASFNSAGMRKPNTKSPSSTFIDSKIGQNILILQSFKEAVDSGVYSCATLYKGTELRFGEVTRLVGVKEKAAQTTSTPTDKEQSRCTEAPLCKCSNGNTNAEAKTSMFCTPLILGPLAGACGLLLLLLIITSVYCNKIRTTRCPHHYKRKPRAAADGKHMPTRQ</sequence>
<feature type="transmembrane region" description="Helical" evidence="14">
    <location>
        <begin position="173"/>
        <end position="195"/>
    </location>
</feature>
<evidence type="ECO:0000256" key="9">
    <source>
        <dbReference type="ARBA" id="ARBA00023139"/>
    </source>
</evidence>
<dbReference type="InterPro" id="IPR015468">
    <property type="entry name" value="CD8_asu"/>
</dbReference>